<dbReference type="EMBL" id="OX459119">
    <property type="protein sequence ID" value="CAI9096914.1"/>
    <property type="molecule type" value="Genomic_DNA"/>
</dbReference>
<dbReference type="SUPFAM" id="SSF48371">
    <property type="entry name" value="ARM repeat"/>
    <property type="match status" value="1"/>
</dbReference>
<name>A0AAV1CMR2_OLDCO</name>
<proteinExistence type="predicted"/>
<evidence type="ECO:0000313" key="1">
    <source>
        <dbReference type="EMBL" id="CAI9096914.1"/>
    </source>
</evidence>
<organism evidence="1 2">
    <name type="scientific">Oldenlandia corymbosa var. corymbosa</name>
    <dbReference type="NCBI Taxonomy" id="529605"/>
    <lineage>
        <taxon>Eukaryota</taxon>
        <taxon>Viridiplantae</taxon>
        <taxon>Streptophyta</taxon>
        <taxon>Embryophyta</taxon>
        <taxon>Tracheophyta</taxon>
        <taxon>Spermatophyta</taxon>
        <taxon>Magnoliopsida</taxon>
        <taxon>eudicotyledons</taxon>
        <taxon>Gunneridae</taxon>
        <taxon>Pentapetalae</taxon>
        <taxon>asterids</taxon>
        <taxon>lamiids</taxon>
        <taxon>Gentianales</taxon>
        <taxon>Rubiaceae</taxon>
        <taxon>Rubioideae</taxon>
        <taxon>Spermacoceae</taxon>
        <taxon>Hedyotis-Oldenlandia complex</taxon>
        <taxon>Oldenlandia</taxon>
    </lineage>
</organism>
<protein>
    <submittedName>
        <fullName evidence="1">OLC1v1033176C1</fullName>
    </submittedName>
</protein>
<keyword evidence="2" id="KW-1185">Reference proteome</keyword>
<sequence length="173" mass="19254">MASDITKHLMDAASEGEAQGEEWSIDAKALDKRDQFMDKWFRINPGMTSQIKNLLLTTLGCTDVGARAVASQLIAAIAQAESPANKWPGLGGRLVSNMRAGRASPQETFDTLANVVGKLDSYTWSKDEVNLIFTKAVKEKWQLISPDISWVLHPEKVKFKEKPRKKQLLKVTL</sequence>
<dbReference type="InterPro" id="IPR011989">
    <property type="entry name" value="ARM-like"/>
</dbReference>
<accession>A0AAV1CMR2</accession>
<dbReference type="AlphaFoldDB" id="A0AAV1CMR2"/>
<reference evidence="1" key="1">
    <citation type="submission" date="2023-03" db="EMBL/GenBank/DDBJ databases">
        <authorList>
            <person name="Julca I."/>
        </authorList>
    </citation>
    <scope>NUCLEOTIDE SEQUENCE</scope>
</reference>
<dbReference type="Gene3D" id="1.25.10.10">
    <property type="entry name" value="Leucine-rich Repeat Variant"/>
    <property type="match status" value="1"/>
</dbReference>
<evidence type="ECO:0000313" key="2">
    <source>
        <dbReference type="Proteomes" id="UP001161247"/>
    </source>
</evidence>
<dbReference type="InterPro" id="IPR016024">
    <property type="entry name" value="ARM-type_fold"/>
</dbReference>
<dbReference type="Proteomes" id="UP001161247">
    <property type="component" value="Chromosome 2"/>
</dbReference>
<gene>
    <name evidence="1" type="ORF">OLC1_LOCUS7544</name>
</gene>